<feature type="compositionally biased region" description="Basic and acidic residues" evidence="1">
    <location>
        <begin position="142"/>
        <end position="166"/>
    </location>
</feature>
<feature type="compositionally biased region" description="Low complexity" evidence="1">
    <location>
        <begin position="124"/>
        <end position="141"/>
    </location>
</feature>
<dbReference type="GO" id="GO:0005739">
    <property type="term" value="C:mitochondrion"/>
    <property type="evidence" value="ECO:0007669"/>
    <property type="project" value="TreeGrafter"/>
</dbReference>
<gene>
    <name evidence="2" type="ORF">RJ640_023698</name>
</gene>
<feature type="non-terminal residue" evidence="2">
    <location>
        <position position="259"/>
    </location>
</feature>
<evidence type="ECO:0000256" key="1">
    <source>
        <dbReference type="SAM" id="MobiDB-lite"/>
    </source>
</evidence>
<accession>A0AA88U5N4</accession>
<evidence type="ECO:0000313" key="2">
    <source>
        <dbReference type="EMBL" id="KAK2969586.1"/>
    </source>
</evidence>
<protein>
    <submittedName>
        <fullName evidence="2">Uncharacterized protein</fullName>
    </submittedName>
</protein>
<dbReference type="GO" id="GO:0005654">
    <property type="term" value="C:nucleoplasm"/>
    <property type="evidence" value="ECO:0007669"/>
    <property type="project" value="TreeGrafter"/>
</dbReference>
<comment type="caution">
    <text evidence="2">The sequence shown here is derived from an EMBL/GenBank/DDBJ whole genome shotgun (WGS) entry which is preliminary data.</text>
</comment>
<proteinExistence type="predicted"/>
<dbReference type="PANTHER" id="PTHR31711:SF2">
    <property type="entry name" value="ARGININE_GLUTAMATE-RICH 1 PROTEIN"/>
    <property type="match status" value="1"/>
</dbReference>
<dbReference type="InterPro" id="IPR033371">
    <property type="entry name" value="ARGLU1"/>
</dbReference>
<dbReference type="EMBL" id="JAVXUO010002792">
    <property type="protein sequence ID" value="KAK2969586.1"/>
    <property type="molecule type" value="Genomic_DNA"/>
</dbReference>
<name>A0AA88U5N4_9ASTE</name>
<dbReference type="Proteomes" id="UP001187471">
    <property type="component" value="Unassembled WGS sequence"/>
</dbReference>
<feature type="region of interest" description="Disordered" evidence="1">
    <location>
        <begin position="1"/>
        <end position="40"/>
    </location>
</feature>
<feature type="region of interest" description="Disordered" evidence="1">
    <location>
        <begin position="86"/>
        <end position="166"/>
    </location>
</feature>
<feature type="compositionally biased region" description="Basic residues" evidence="1">
    <location>
        <begin position="86"/>
        <end position="123"/>
    </location>
</feature>
<dbReference type="Pfam" id="PF15346">
    <property type="entry name" value="ARGLU"/>
    <property type="match status" value="1"/>
</dbReference>
<dbReference type="AlphaFoldDB" id="A0AA88U5N4"/>
<feature type="compositionally biased region" description="Basic residues" evidence="1">
    <location>
        <begin position="10"/>
        <end position="30"/>
    </location>
</feature>
<reference evidence="2" key="1">
    <citation type="submission" date="2022-12" db="EMBL/GenBank/DDBJ databases">
        <title>Draft genome assemblies for two species of Escallonia (Escalloniales).</title>
        <authorList>
            <person name="Chanderbali A."/>
            <person name="Dervinis C."/>
            <person name="Anghel I."/>
            <person name="Soltis D."/>
            <person name="Soltis P."/>
            <person name="Zapata F."/>
        </authorList>
    </citation>
    <scope>NUCLEOTIDE SEQUENCE</scope>
    <source>
        <strain evidence="2">UCBG92.1500</strain>
        <tissue evidence="2">Leaf</tissue>
    </source>
</reference>
<sequence length="259" mass="30434">MPRSISRSPPYRRRYSPSPVGRRHTRRSRRDRSSPYTRFNNDLQIVANKDVHEEVKGRITAITSKTVNIRTINLELCCPITNVSLHRRRSRSGTPRRHRSRTPTLRRGRSPSPTAKRHKRQRSRSSSLSPLPKSRSPSLTSTERKNALQKLRKEEEVKKRNQQEVEMKQLEEETARRMEEAIRIKVDEMLGSEEIKLETERRIQEGRKKLFDDVEAQLWKEKEAALIEARRKESWFDGASRYVMMGRGLYLEKSGGFVD</sequence>
<dbReference type="PANTHER" id="PTHR31711">
    <property type="entry name" value="ARGININE AND GLUTAMATE-RICH PROTEIN 1"/>
    <property type="match status" value="1"/>
</dbReference>
<evidence type="ECO:0000313" key="3">
    <source>
        <dbReference type="Proteomes" id="UP001187471"/>
    </source>
</evidence>
<organism evidence="2 3">
    <name type="scientific">Escallonia rubra</name>
    <dbReference type="NCBI Taxonomy" id="112253"/>
    <lineage>
        <taxon>Eukaryota</taxon>
        <taxon>Viridiplantae</taxon>
        <taxon>Streptophyta</taxon>
        <taxon>Embryophyta</taxon>
        <taxon>Tracheophyta</taxon>
        <taxon>Spermatophyta</taxon>
        <taxon>Magnoliopsida</taxon>
        <taxon>eudicotyledons</taxon>
        <taxon>Gunneridae</taxon>
        <taxon>Pentapetalae</taxon>
        <taxon>asterids</taxon>
        <taxon>campanulids</taxon>
        <taxon>Escalloniales</taxon>
        <taxon>Escalloniaceae</taxon>
        <taxon>Escallonia</taxon>
    </lineage>
</organism>
<dbReference type="GO" id="GO:0045296">
    <property type="term" value="F:cadherin binding"/>
    <property type="evidence" value="ECO:0007669"/>
    <property type="project" value="TreeGrafter"/>
</dbReference>
<keyword evidence="3" id="KW-1185">Reference proteome</keyword>